<name>A0A0F9TA87_9ZZZZ</name>
<evidence type="ECO:0008006" key="3">
    <source>
        <dbReference type="Google" id="ProtNLM"/>
    </source>
</evidence>
<dbReference type="InterPro" id="IPR027417">
    <property type="entry name" value="P-loop_NTPase"/>
</dbReference>
<gene>
    <name evidence="2" type="ORF">LCGC14_0352560</name>
</gene>
<dbReference type="Gene3D" id="3.20.20.80">
    <property type="entry name" value="Glycosidases"/>
    <property type="match status" value="1"/>
</dbReference>
<dbReference type="CDD" id="cd11579">
    <property type="entry name" value="Glyco_tran_WbsX"/>
    <property type="match status" value="1"/>
</dbReference>
<protein>
    <recommendedName>
        <fullName evidence="3">Sulfotransferase domain-containing protein</fullName>
    </recommendedName>
</protein>
<dbReference type="PANTHER" id="PTHR41244">
    <property type="entry name" value="RHAMNAN SYNTHESIS F"/>
    <property type="match status" value="1"/>
</dbReference>
<dbReference type="InterPro" id="IPR007739">
    <property type="entry name" value="RgpF"/>
</dbReference>
<dbReference type="SUPFAM" id="SSF52540">
    <property type="entry name" value="P-loop containing nucleoside triphosphate hydrolases"/>
    <property type="match status" value="2"/>
</dbReference>
<evidence type="ECO:0000256" key="1">
    <source>
        <dbReference type="SAM" id="Coils"/>
    </source>
</evidence>
<keyword evidence="1" id="KW-0175">Coiled coil</keyword>
<dbReference type="Pfam" id="PF13469">
    <property type="entry name" value="Sulfotransfer_3"/>
    <property type="match status" value="1"/>
</dbReference>
<feature type="coiled-coil region" evidence="1">
    <location>
        <begin position="565"/>
        <end position="660"/>
    </location>
</feature>
<dbReference type="Pfam" id="PF14307">
    <property type="entry name" value="Glyco_tran_WbsX"/>
    <property type="match status" value="1"/>
</dbReference>
<proteinExistence type="predicted"/>
<dbReference type="InterPro" id="IPR032719">
    <property type="entry name" value="WbsX"/>
</dbReference>
<dbReference type="Pfam" id="PF05045">
    <property type="entry name" value="RgpF"/>
    <property type="match status" value="1"/>
</dbReference>
<reference evidence="2" key="1">
    <citation type="journal article" date="2015" name="Nature">
        <title>Complex archaea that bridge the gap between prokaryotes and eukaryotes.</title>
        <authorList>
            <person name="Spang A."/>
            <person name="Saw J.H."/>
            <person name="Jorgensen S.L."/>
            <person name="Zaremba-Niedzwiedzka K."/>
            <person name="Martijn J."/>
            <person name="Lind A.E."/>
            <person name="van Eijk R."/>
            <person name="Schleper C."/>
            <person name="Guy L."/>
            <person name="Ettema T.J."/>
        </authorList>
    </citation>
    <scope>NUCLEOTIDE SEQUENCE</scope>
</reference>
<comment type="caution">
    <text evidence="2">The sequence shown here is derived from an EMBL/GenBank/DDBJ whole genome shotgun (WGS) entry which is preliminary data.</text>
</comment>
<dbReference type="Gene3D" id="3.40.50.300">
    <property type="entry name" value="P-loop containing nucleotide triphosphate hydrolases"/>
    <property type="match status" value="2"/>
</dbReference>
<evidence type="ECO:0000313" key="2">
    <source>
        <dbReference type="EMBL" id="KKN78155.1"/>
    </source>
</evidence>
<accession>A0A0F9TA87</accession>
<organism evidence="2">
    <name type="scientific">marine sediment metagenome</name>
    <dbReference type="NCBI Taxonomy" id="412755"/>
    <lineage>
        <taxon>unclassified sequences</taxon>
        <taxon>metagenomes</taxon>
        <taxon>ecological metagenomes</taxon>
    </lineage>
</organism>
<dbReference type="EMBL" id="LAZR01000267">
    <property type="protein sequence ID" value="KKN78155.1"/>
    <property type="molecule type" value="Genomic_DNA"/>
</dbReference>
<dbReference type="PANTHER" id="PTHR41244:SF1">
    <property type="entry name" value="GLYCOSYLTRANSFERASE"/>
    <property type="match status" value="1"/>
</dbReference>
<sequence>MVTANLFIVGVQKGGTTTLYEQMRRHPDIAFGDEKELHILDDEELFTRHDVDLAAAYSRRFAAETQTDAPPRYFCDGTPIYSYWPNSLERLKAYNPDAKLIFLLRDPVERAFSHWRMEYARGLESLSFPEAIREGRLRVYSDPTAPGHHRVYSYVERGFYGRQFRRILDLFPREQVLVLDNRELRQDQAGTLGKIWSFLELPAPEAAPAQIEANAAPSFNYGYQPDPRDGRHLYSLYAADIAEFSELSGLDVSHWGTDRRFGAPKLARLTNPRQREDGGIGVLVLGMHRSGTSAVTGVLAELGVPAAGELYEAQPYNKKGIFENKTVHAFHDRVLKHFGSRWDDPMPVDLAWVDSPAGAGFVSELAAIIDSELLAESTIFAVKDPRMCRLIPLWRKALAKSGIDPRVIIPLRHPLEVAGSLRSRDAFPRAKSFLLWLEHILAVERETRGLARSFVSYDALMRDWRSVMGKTANDLSLAYPKELARAERGIDAFLTPDLRNHTHHGEIGAATRLDALVTSAWDTVQSLIVDEADAEARDRLDALARSLGDAAGLYGPYLAWEFDTLNRASADLAEAEARIAKLTGDVDYLYKERDTLTVERDRVQRAIDAIRAQSEQRVLDAEQRVLDAQNERDHDTREVRERSEAALGNMRYELDRLSREAAVAAQRCLDSEAHLAAMEASGTWRATRPVRNFLDAHPGFRRWSRRSAKLVWWAVTLQLPSRLRQRRALLSQDTGGQRALTTLSGSPRRPLPRERFPEMLELRAFEPTARIAAVVHLYYVEMWPELREALRAIPEKIDVILTVASDLTEAERRMIFADFPDAQIVRFENRGRDILPLMALADAGILARYELICKIHAKKSLHMSDGETWRRQLLSGILGSRALVERILSAFGRDIDLGIVVANGQIFGSRREHWVDNEERVLSIGSRLGLETIPADAIFPGGSMYWIRPFIFDTLNGLKLAPDDFEEEPLARDGTTAHALERLIGLVTTEAGMTIAESGRLDESRAAPAQTEPSNRVVAYYLPQYHPTPENDRWWGKGFTEWTNVSRALPMFKDHRQPRLPSDLGFYDLRLAEARQAQADLASRYGLHGFCYYYYWFDGEGVLRLPLDEMLKSGKPELPFMLCWANEPWSRNWDGGNRELLMPQNYEPGWAKRFARDIAPLMQDERYIRVDGRPMLMIYRVMHIPDRRAAIGELRTELRHLGIGEIHISAGWVGFVGDEEPPTNAALAGIDSWSEFPPHRLPAAEISGEVRDLEPAFAGKVYSYRSAVEYALSEMRQGIGRDRHRAVMMGWDNTARRLLNAHAFHGATPALFRRWLRAIVLEQAAIRDSGDRLIFVNAWNEWAEGTYLEPDRDFGHGWLSAVASANGWAVHAVR</sequence>